<keyword evidence="3" id="KW-1185">Reference proteome</keyword>
<dbReference type="EMBL" id="NLAX01001139">
    <property type="protein sequence ID" value="PKS05799.1"/>
    <property type="molecule type" value="Genomic_DNA"/>
</dbReference>
<proteinExistence type="predicted"/>
<feature type="compositionally biased region" description="Polar residues" evidence="1">
    <location>
        <begin position="306"/>
        <end position="321"/>
    </location>
</feature>
<evidence type="ECO:0008006" key="4">
    <source>
        <dbReference type="Google" id="ProtNLM"/>
    </source>
</evidence>
<organism evidence="2 3">
    <name type="scientific">Lomentospora prolificans</name>
    <dbReference type="NCBI Taxonomy" id="41688"/>
    <lineage>
        <taxon>Eukaryota</taxon>
        <taxon>Fungi</taxon>
        <taxon>Dikarya</taxon>
        <taxon>Ascomycota</taxon>
        <taxon>Pezizomycotina</taxon>
        <taxon>Sordariomycetes</taxon>
        <taxon>Hypocreomycetidae</taxon>
        <taxon>Microascales</taxon>
        <taxon>Microascaceae</taxon>
        <taxon>Lomentospora</taxon>
    </lineage>
</organism>
<feature type="compositionally biased region" description="Polar residues" evidence="1">
    <location>
        <begin position="825"/>
        <end position="836"/>
    </location>
</feature>
<evidence type="ECO:0000313" key="3">
    <source>
        <dbReference type="Proteomes" id="UP000233524"/>
    </source>
</evidence>
<dbReference type="OrthoDB" id="4161595at2759"/>
<feature type="region of interest" description="Disordered" evidence="1">
    <location>
        <begin position="1"/>
        <end position="39"/>
    </location>
</feature>
<feature type="region of interest" description="Disordered" evidence="1">
    <location>
        <begin position="235"/>
        <end position="269"/>
    </location>
</feature>
<feature type="compositionally biased region" description="Acidic residues" evidence="1">
    <location>
        <begin position="523"/>
        <end position="533"/>
    </location>
</feature>
<feature type="compositionally biased region" description="Basic residues" evidence="1">
    <location>
        <begin position="322"/>
        <end position="333"/>
    </location>
</feature>
<gene>
    <name evidence="2" type="ORF">jhhlp_007628</name>
</gene>
<name>A0A2N3N049_9PEZI</name>
<feature type="region of interest" description="Disordered" evidence="1">
    <location>
        <begin position="514"/>
        <end position="533"/>
    </location>
</feature>
<dbReference type="AlphaFoldDB" id="A0A2N3N049"/>
<accession>A0A2N3N049</accession>
<feature type="compositionally biased region" description="Low complexity" evidence="1">
    <location>
        <begin position="173"/>
        <end position="190"/>
    </location>
</feature>
<comment type="caution">
    <text evidence="2">The sequence shown here is derived from an EMBL/GenBank/DDBJ whole genome shotgun (WGS) entry which is preliminary data.</text>
</comment>
<dbReference type="Proteomes" id="UP000233524">
    <property type="component" value="Unassembled WGS sequence"/>
</dbReference>
<evidence type="ECO:0000256" key="1">
    <source>
        <dbReference type="SAM" id="MobiDB-lite"/>
    </source>
</evidence>
<feature type="region of interest" description="Disordered" evidence="1">
    <location>
        <begin position="299"/>
        <end position="379"/>
    </location>
</feature>
<dbReference type="VEuPathDB" id="FungiDB:jhhlp_007628"/>
<protein>
    <recommendedName>
        <fullName evidence="4">ORP1 like protein</fullName>
    </recommendedName>
</protein>
<feature type="region of interest" description="Disordered" evidence="1">
    <location>
        <begin position="682"/>
        <end position="723"/>
    </location>
</feature>
<evidence type="ECO:0000313" key="2">
    <source>
        <dbReference type="EMBL" id="PKS05799.1"/>
    </source>
</evidence>
<reference evidence="2 3" key="1">
    <citation type="journal article" date="2017" name="G3 (Bethesda)">
        <title>First Draft Genome Sequence of the Pathogenic Fungus Lomentospora prolificans (Formerly Scedosporium prolificans).</title>
        <authorList>
            <person name="Luo R."/>
            <person name="Zimin A."/>
            <person name="Workman R."/>
            <person name="Fan Y."/>
            <person name="Pertea G."/>
            <person name="Grossman N."/>
            <person name="Wear M.P."/>
            <person name="Jia B."/>
            <person name="Miller H."/>
            <person name="Casadevall A."/>
            <person name="Timp W."/>
            <person name="Zhang S.X."/>
            <person name="Salzberg S.L."/>
        </authorList>
    </citation>
    <scope>NUCLEOTIDE SEQUENCE [LARGE SCALE GENOMIC DNA]</scope>
    <source>
        <strain evidence="2 3">JHH-5317</strain>
    </source>
</reference>
<feature type="region of interest" description="Disordered" evidence="1">
    <location>
        <begin position="146"/>
        <end position="193"/>
    </location>
</feature>
<sequence length="844" mass="92599">MDRAAYMSWAGLPTPSPEKSPPRSTNDYRLGLKSRTPWDAGGYSLPLSLDTKFFPSAQKPAIYSDSLDSTSLSALSAVTPSSGHSRTTSLESSPADMISSALVSPMTSAQPFKPGFLGEINPQLEISTGRRLSTASEMDAQLTARKPSFPSHHGAPASPMGSPKSPKHKFSDSHSSLSSYSPSTQSGGHSRISSFSTVSMAPTVSTLLNEIPSIEEKSERSEQERWNTNALVLSEDRPASGGLPQLNNGTPPRLGSLGVEPRRPSSPSDAFLIARGEAHQSPSSNNSQLQPHPENLIEQSNDHQDTLNPLPNSLSRFPQHSSHLKPIHKHKRAISAPSFAAFRPQPSGPAYPARVFPPPPSQQTNKQAPLPQQPHPQTHHGFLAQAPIATLPSLARPPKMASGPMPRQREQNLHIRCERVENCDTGTDRRKLISHVFGRNKLCTRAIPQEVWVHYCRKHYQRERYRKGPEYAKLQADLILVQIDRIQAWSDGNAAANEGPIVKDWALSIRKREQQRRKRNQDDGEEEDEEDEDAIALGTAVPDWLAGQAGAGYTTGQIKEIMAQLRDEVNAGNLLQLPDIEILPNIEGAVAPRRPQKRRSKSSISHRRTQSMGVPIANAIPPIGDHFVFNHRRGSQPAIVVTEEANRVEKRKAEDALDGPFVPPSTRRTALVHRPAFQQIQEERPEHLEPHSLSAPQPRHGRSRSDMSHLLSEPRNPASFKPLPSISTSIARIENEPAPGAYFNTDPFRTGQVPGRQGPSFDDNQVSRLGLAQRRRVSTPNASYMAHGPNSNPAFDPLQRLPNPFSMISNGPGQPFGHGQGAESHATTLPSISQMTGEDFHAQH</sequence>
<dbReference type="InParanoid" id="A0A2N3N049"/>
<feature type="region of interest" description="Disordered" evidence="1">
    <location>
        <begin position="806"/>
        <end position="844"/>
    </location>
</feature>
<dbReference type="STRING" id="41688.A0A2N3N049"/>